<dbReference type="EMBL" id="ACEO02000002">
    <property type="protein sequence ID" value="EFC52842.1"/>
    <property type="molecule type" value="Genomic_DNA"/>
</dbReference>
<protein>
    <submittedName>
        <fullName evidence="1">Uncharacterized protein</fullName>
    </submittedName>
</protein>
<reference evidence="1 2" key="1">
    <citation type="submission" date="2010-01" db="EMBL/GenBank/DDBJ databases">
        <authorList>
            <person name="Weinstock G."/>
            <person name="Sodergren E."/>
            <person name="Clifton S."/>
            <person name="Fulton L."/>
            <person name="Fulton B."/>
            <person name="Courtney L."/>
            <person name="Fronick C."/>
            <person name="Harrison M."/>
            <person name="Strong C."/>
            <person name="Farmer C."/>
            <person name="Delahaunty K."/>
            <person name="Markovic C."/>
            <person name="Hall O."/>
            <person name="Minx P."/>
            <person name="Tomlinson C."/>
            <person name="Mitreva M."/>
            <person name="Nelson J."/>
            <person name="Hou S."/>
            <person name="Wollam A."/>
            <person name="Pepin K.H."/>
            <person name="Johnson M."/>
            <person name="Bhonagiri V."/>
            <person name="Nash W.E."/>
            <person name="Warren W."/>
            <person name="Chinwalla A."/>
            <person name="Mardis E.R."/>
            <person name="Wilson R.K."/>
        </authorList>
    </citation>
    <scope>NUCLEOTIDE SEQUENCE [LARGE SCALE GENOMIC DNA]</scope>
    <source>
        <strain evidence="1 2">NJ9703</strain>
    </source>
</reference>
<dbReference type="AlphaFoldDB" id="A0A9W5IS86"/>
<gene>
    <name evidence="1" type="ORF">NEISUBOT_03678</name>
</gene>
<sequence>MEIQSWKVGIWTDLAGTIAAGLSFKPEMAVCFQTACSGK</sequence>
<proteinExistence type="predicted"/>
<organism evidence="1 2">
    <name type="scientific">Neisseria subflava NJ9703</name>
    <dbReference type="NCBI Taxonomy" id="546268"/>
    <lineage>
        <taxon>Bacteria</taxon>
        <taxon>Pseudomonadati</taxon>
        <taxon>Pseudomonadota</taxon>
        <taxon>Betaproteobacteria</taxon>
        <taxon>Neisseriales</taxon>
        <taxon>Neisseriaceae</taxon>
        <taxon>Neisseria</taxon>
    </lineage>
</organism>
<comment type="caution">
    <text evidence="1">The sequence shown here is derived from an EMBL/GenBank/DDBJ whole genome shotgun (WGS) entry which is preliminary data.</text>
</comment>
<name>A0A9W5IS86_NEISU</name>
<evidence type="ECO:0000313" key="2">
    <source>
        <dbReference type="Proteomes" id="UP000004621"/>
    </source>
</evidence>
<accession>A0A9W5IS86</accession>
<evidence type="ECO:0000313" key="1">
    <source>
        <dbReference type="EMBL" id="EFC52842.1"/>
    </source>
</evidence>
<dbReference type="Proteomes" id="UP000004621">
    <property type="component" value="Unassembled WGS sequence"/>
</dbReference>